<protein>
    <submittedName>
        <fullName evidence="2">Uncharacterized protein</fullName>
    </submittedName>
</protein>
<name>A0A9P8C581_9HELO</name>
<accession>A0A9P8C581</accession>
<comment type="caution">
    <text evidence="2">The sequence shown here is derived from an EMBL/GenBank/DDBJ whole genome shotgun (WGS) entry which is preliminary data.</text>
</comment>
<dbReference type="EMBL" id="MU251464">
    <property type="protein sequence ID" value="KAG9234403.1"/>
    <property type="molecule type" value="Genomic_DNA"/>
</dbReference>
<feature type="region of interest" description="Disordered" evidence="1">
    <location>
        <begin position="455"/>
        <end position="485"/>
    </location>
</feature>
<evidence type="ECO:0000313" key="3">
    <source>
        <dbReference type="Proteomes" id="UP000824998"/>
    </source>
</evidence>
<feature type="compositionally biased region" description="Polar residues" evidence="1">
    <location>
        <begin position="502"/>
        <end position="526"/>
    </location>
</feature>
<sequence>MDLPEQFRITLTRKPDQTFEFKPDPGTIEFANALNVNFPGNSSIESKMQRAIMRKIKEEEEEGRIKDEIWQDPSTNPSKARSSVSSGTTLNTLNPVPSFEPVQQTLTPPPTVKKSKGGNPKTTPFAMESMMSVITTNNAKVVKKGRKGPLTQAQRVRANANRLNKSVCKRHREERTRCDPETCPDNAIFTRLRSTSSASYQGGTSAGAIDGSSPMSIGSGYLRGSGTNSVAGGKSTSTSPNNFPPSFTSHYGLPPTSGSMFDNETGIATELRFDNPPPNFILGSANGMNFSSNSITNSLERVEELHLSSLPVSNDPNHRSSFNNSQPSLMIPHEPYMLDFTAMEPDYLLGMEIPTTDFSGTASDYYIHPENFDTPTVGPEMGAISDEHFRMMDEMPNGFTDSREFSKATTEKKKKVKASWGIRRRLRELVDKITTRKLWWKDRGQGTGEEIGKGRAEEIRKLTSKDPAPVKDSSTKPKATVKEEAKIEVPREANVPHKVQLNTVEENNTKGEVQNTSKTAKSNKPTVDNAGTAKEGLAKAKSEDPSNPEAGDDAKVEPIDKLEIVDAEASKPEEKSVAQPITREDMIVVKSENQTEDKTTTKAKEAIAKEEDPVENRADVEVKAKAEVLSEK</sequence>
<dbReference type="AlphaFoldDB" id="A0A9P8C581"/>
<feature type="compositionally biased region" description="Basic and acidic residues" evidence="1">
    <location>
        <begin position="552"/>
        <end position="618"/>
    </location>
</feature>
<feature type="region of interest" description="Disordered" evidence="1">
    <location>
        <begin position="196"/>
        <end position="250"/>
    </location>
</feature>
<evidence type="ECO:0000313" key="2">
    <source>
        <dbReference type="EMBL" id="KAG9234403.1"/>
    </source>
</evidence>
<feature type="compositionally biased region" description="Low complexity" evidence="1">
    <location>
        <begin position="235"/>
        <end position="249"/>
    </location>
</feature>
<feature type="compositionally biased region" description="Basic and acidic residues" evidence="1">
    <location>
        <begin position="59"/>
        <end position="69"/>
    </location>
</feature>
<dbReference type="OrthoDB" id="3565430at2759"/>
<feature type="compositionally biased region" description="Basic and acidic residues" evidence="1">
    <location>
        <begin position="455"/>
        <end position="464"/>
    </location>
</feature>
<reference evidence="2" key="1">
    <citation type="journal article" date="2021" name="IMA Fungus">
        <title>Genomic characterization of three marine fungi, including Emericellopsis atlantica sp. nov. with signatures of a generalist lifestyle and marine biomass degradation.</title>
        <authorList>
            <person name="Hagestad O.C."/>
            <person name="Hou L."/>
            <person name="Andersen J.H."/>
            <person name="Hansen E.H."/>
            <person name="Altermark B."/>
            <person name="Li C."/>
            <person name="Kuhnert E."/>
            <person name="Cox R.J."/>
            <person name="Crous P.W."/>
            <person name="Spatafora J.W."/>
            <person name="Lail K."/>
            <person name="Amirebrahimi M."/>
            <person name="Lipzen A."/>
            <person name="Pangilinan J."/>
            <person name="Andreopoulos W."/>
            <person name="Hayes R.D."/>
            <person name="Ng V."/>
            <person name="Grigoriev I.V."/>
            <person name="Jackson S.A."/>
            <person name="Sutton T.D.S."/>
            <person name="Dobson A.D.W."/>
            <person name="Rama T."/>
        </authorList>
    </citation>
    <scope>NUCLEOTIDE SEQUENCE</scope>
    <source>
        <strain evidence="2">TRa018bII</strain>
    </source>
</reference>
<feature type="region of interest" description="Disordered" evidence="1">
    <location>
        <begin position="502"/>
        <end position="618"/>
    </location>
</feature>
<feature type="compositionally biased region" description="Polar residues" evidence="1">
    <location>
        <begin position="72"/>
        <end position="95"/>
    </location>
</feature>
<dbReference type="Proteomes" id="UP000824998">
    <property type="component" value="Unassembled WGS sequence"/>
</dbReference>
<evidence type="ECO:0000256" key="1">
    <source>
        <dbReference type="SAM" id="MobiDB-lite"/>
    </source>
</evidence>
<gene>
    <name evidence="2" type="ORF">BJ875DRAFT_441289</name>
</gene>
<keyword evidence="3" id="KW-1185">Reference proteome</keyword>
<feature type="region of interest" description="Disordered" evidence="1">
    <location>
        <begin position="59"/>
        <end position="124"/>
    </location>
</feature>
<organism evidence="2 3">
    <name type="scientific">Amylocarpus encephaloides</name>
    <dbReference type="NCBI Taxonomy" id="45428"/>
    <lineage>
        <taxon>Eukaryota</taxon>
        <taxon>Fungi</taxon>
        <taxon>Dikarya</taxon>
        <taxon>Ascomycota</taxon>
        <taxon>Pezizomycotina</taxon>
        <taxon>Leotiomycetes</taxon>
        <taxon>Helotiales</taxon>
        <taxon>Helotiales incertae sedis</taxon>
        <taxon>Amylocarpus</taxon>
    </lineage>
</organism>
<proteinExistence type="predicted"/>